<comment type="caution">
    <text evidence="1">The sequence shown here is derived from an EMBL/GenBank/DDBJ whole genome shotgun (WGS) entry which is preliminary data.</text>
</comment>
<organism evidence="1 2">
    <name type="scientific">Lindgomyces ingoldianus</name>
    <dbReference type="NCBI Taxonomy" id="673940"/>
    <lineage>
        <taxon>Eukaryota</taxon>
        <taxon>Fungi</taxon>
        <taxon>Dikarya</taxon>
        <taxon>Ascomycota</taxon>
        <taxon>Pezizomycotina</taxon>
        <taxon>Dothideomycetes</taxon>
        <taxon>Pleosporomycetidae</taxon>
        <taxon>Pleosporales</taxon>
        <taxon>Lindgomycetaceae</taxon>
        <taxon>Lindgomyces</taxon>
    </lineage>
</organism>
<dbReference type="Proteomes" id="UP000799755">
    <property type="component" value="Unassembled WGS sequence"/>
</dbReference>
<name>A0ACB6QD39_9PLEO</name>
<evidence type="ECO:0000313" key="2">
    <source>
        <dbReference type="Proteomes" id="UP000799755"/>
    </source>
</evidence>
<evidence type="ECO:0000313" key="1">
    <source>
        <dbReference type="EMBL" id="KAF2464939.1"/>
    </source>
</evidence>
<keyword evidence="2" id="KW-1185">Reference proteome</keyword>
<gene>
    <name evidence="1" type="ORF">BDR25DRAFT_361160</name>
</gene>
<proteinExistence type="predicted"/>
<dbReference type="EMBL" id="MU003533">
    <property type="protein sequence ID" value="KAF2464939.1"/>
    <property type="molecule type" value="Genomic_DNA"/>
</dbReference>
<protein>
    <submittedName>
        <fullName evidence="1">Uncharacterized protein</fullName>
    </submittedName>
</protein>
<accession>A0ACB6QD39</accession>
<sequence>MLVATLGVVFPNFTPQTLPLAANCGCDDVHQQHAYYSSNGFANVSLPICTLISPYVAVTSLVHRVLFTGQLRFLKSFRKFQYWYASRVFGSATITTHNIILPLLFWFCSDELWKLGLVALHILSLGLDRLPLARKVWFQFGVCYYLAVRMRRLDVYGSLHSSFTSSSLQSPSVARYAAGRSSGWRYIVACTDFRPKMISHYISLPDYFTVPSGSVFRSMKEPEDNRCLPVNISRLAPE</sequence>
<reference evidence="1" key="1">
    <citation type="journal article" date="2020" name="Stud. Mycol.">
        <title>101 Dothideomycetes genomes: a test case for predicting lifestyles and emergence of pathogens.</title>
        <authorList>
            <person name="Haridas S."/>
            <person name="Albert R."/>
            <person name="Binder M."/>
            <person name="Bloem J."/>
            <person name="Labutti K."/>
            <person name="Salamov A."/>
            <person name="Andreopoulos B."/>
            <person name="Baker S."/>
            <person name="Barry K."/>
            <person name="Bills G."/>
            <person name="Bluhm B."/>
            <person name="Cannon C."/>
            <person name="Castanera R."/>
            <person name="Culley D."/>
            <person name="Daum C."/>
            <person name="Ezra D."/>
            <person name="Gonzalez J."/>
            <person name="Henrissat B."/>
            <person name="Kuo A."/>
            <person name="Liang C."/>
            <person name="Lipzen A."/>
            <person name="Lutzoni F."/>
            <person name="Magnuson J."/>
            <person name="Mondo S."/>
            <person name="Nolan M."/>
            <person name="Ohm R."/>
            <person name="Pangilinan J."/>
            <person name="Park H.-J."/>
            <person name="Ramirez L."/>
            <person name="Alfaro M."/>
            <person name="Sun H."/>
            <person name="Tritt A."/>
            <person name="Yoshinaga Y."/>
            <person name="Zwiers L.-H."/>
            <person name="Turgeon B."/>
            <person name="Goodwin S."/>
            <person name="Spatafora J."/>
            <person name="Crous P."/>
            <person name="Grigoriev I."/>
        </authorList>
    </citation>
    <scope>NUCLEOTIDE SEQUENCE</scope>
    <source>
        <strain evidence="1">ATCC 200398</strain>
    </source>
</reference>